<dbReference type="EMBL" id="CP000094">
    <property type="protein sequence ID" value="ABA71968.1"/>
    <property type="molecule type" value="Genomic_DNA"/>
</dbReference>
<organism evidence="1 2">
    <name type="scientific">Pseudomonas fluorescens (strain Pf0-1)</name>
    <dbReference type="NCBI Taxonomy" id="205922"/>
    <lineage>
        <taxon>Bacteria</taxon>
        <taxon>Pseudomonadati</taxon>
        <taxon>Pseudomonadota</taxon>
        <taxon>Gammaproteobacteria</taxon>
        <taxon>Pseudomonadales</taxon>
        <taxon>Pseudomonadaceae</taxon>
        <taxon>Pseudomonas</taxon>
    </lineage>
</organism>
<reference evidence="1 2" key="1">
    <citation type="journal article" date="2009" name="Genome Biol.">
        <title>Genomic and genetic analyses of diversity and plant interactions of Pseudomonas fluorescens.</title>
        <authorList>
            <person name="Silby M.W."/>
            <person name="Cerdeno-Tarraga A.M."/>
            <person name="Vernikos G.S."/>
            <person name="Giddens S.R."/>
            <person name="Jackson R.W."/>
            <person name="Preston G.M."/>
            <person name="Zhang X.X."/>
            <person name="Moon C.D."/>
            <person name="Gehrig S.M."/>
            <person name="Godfrey S.A."/>
            <person name="Knight C.G."/>
            <person name="Malone J.G."/>
            <person name="Robinson Z."/>
            <person name="Spiers A.J."/>
            <person name="Harris S."/>
            <person name="Challis G.L."/>
            <person name="Yaxley A.M."/>
            <person name="Harris D."/>
            <person name="Seeger K."/>
            <person name="Murphy L."/>
            <person name="Rutter S."/>
            <person name="Squares R."/>
            <person name="Quail M.A."/>
            <person name="Saunders E."/>
            <person name="Mavromatis K."/>
            <person name="Brettin T.S."/>
            <person name="Bentley S.D."/>
            <person name="Hothersall J."/>
            <person name="Stephens E."/>
            <person name="Thomas C.M."/>
            <person name="Parkhill J."/>
            <person name="Levy S.B."/>
            <person name="Rainey P.B."/>
            <person name="Thomson N.R."/>
        </authorList>
    </citation>
    <scope>NUCLEOTIDE SEQUENCE [LARGE SCALE GENOMIC DNA]</scope>
    <source>
        <strain evidence="1 2">Pf0-1</strain>
    </source>
</reference>
<protein>
    <submittedName>
        <fullName evidence="1">Uncharacterized protein</fullName>
    </submittedName>
</protein>
<dbReference type="Proteomes" id="UP000002704">
    <property type="component" value="Chromosome"/>
</dbReference>
<evidence type="ECO:0000313" key="2">
    <source>
        <dbReference type="Proteomes" id="UP000002704"/>
    </source>
</evidence>
<proteinExistence type="predicted"/>
<gene>
    <name evidence="1" type="ordered locus">Pfl01_0224</name>
</gene>
<dbReference type="KEGG" id="pfo:Pfl01_0224"/>
<dbReference type="HOGENOM" id="CLU_2275022_0_0_6"/>
<dbReference type="AlphaFoldDB" id="Q3KJT8"/>
<name>Q3KJT8_PSEPF</name>
<accession>Q3KJT8</accession>
<evidence type="ECO:0000313" key="1">
    <source>
        <dbReference type="EMBL" id="ABA71968.1"/>
    </source>
</evidence>
<sequence length="102" mass="11259">MVIGVFSCVWLTQAALVFSALRKATSHFTKSCGSGRCGTFTSMFSSLLWGWPGESGQKLFVLGGLLRKKDPSYSERKNSLLILSEQTRRIVFCVISICFNGI</sequence>